<dbReference type="SUPFAM" id="SSF52540">
    <property type="entry name" value="P-loop containing nucleoside triphosphate hydrolases"/>
    <property type="match status" value="1"/>
</dbReference>
<keyword evidence="9" id="KW-0234">DNA repair</keyword>
<evidence type="ECO:0000256" key="1">
    <source>
        <dbReference type="ARBA" id="ARBA00022723"/>
    </source>
</evidence>
<keyword evidence="7" id="KW-0346">Stress response</keyword>
<organism evidence="13 14">
    <name type="scientific">Alteromonas mediterranea</name>
    <dbReference type="NCBI Taxonomy" id="314275"/>
    <lineage>
        <taxon>Bacteria</taxon>
        <taxon>Pseudomonadati</taxon>
        <taxon>Pseudomonadota</taxon>
        <taxon>Gammaproteobacteria</taxon>
        <taxon>Alteromonadales</taxon>
        <taxon>Alteromonadaceae</taxon>
        <taxon>Alteromonas/Salinimonas group</taxon>
        <taxon>Alteromonas</taxon>
    </lineage>
</organism>
<evidence type="ECO:0000256" key="8">
    <source>
        <dbReference type="ARBA" id="ARBA00023125"/>
    </source>
</evidence>
<evidence type="ECO:0000256" key="7">
    <source>
        <dbReference type="ARBA" id="ARBA00023016"/>
    </source>
</evidence>
<keyword evidence="6" id="KW-0067">ATP-binding</keyword>
<keyword evidence="3" id="KW-0227">DNA damage</keyword>
<dbReference type="InterPro" id="IPR014774">
    <property type="entry name" value="KaiC-like_dom"/>
</dbReference>
<dbReference type="Pfam" id="PF18073">
    <property type="entry name" value="Zn_ribbon_LapB"/>
    <property type="match status" value="1"/>
</dbReference>
<dbReference type="PROSITE" id="PS50162">
    <property type="entry name" value="RECA_2"/>
    <property type="match status" value="1"/>
</dbReference>
<keyword evidence="2" id="KW-0547">Nucleotide-binding</keyword>
<dbReference type="RefSeq" id="WP_071960941.1">
    <property type="nucleotide sequence ID" value="NZ_CP018025.1"/>
</dbReference>
<dbReference type="AlphaFoldDB" id="A0AAC9NU89"/>
<dbReference type="PRINTS" id="PR01874">
    <property type="entry name" value="DNAREPAIRADA"/>
</dbReference>
<proteinExistence type="predicted"/>
<accession>A0AAC9NU89</accession>
<evidence type="ECO:0000313" key="13">
    <source>
        <dbReference type="EMBL" id="APD92327.1"/>
    </source>
</evidence>
<dbReference type="Pfam" id="PF13541">
    <property type="entry name" value="ChlI"/>
    <property type="match status" value="1"/>
</dbReference>
<evidence type="ECO:0000313" key="14">
    <source>
        <dbReference type="Proteomes" id="UP000182101"/>
    </source>
</evidence>
<dbReference type="GO" id="GO:0140664">
    <property type="term" value="F:ATP-dependent DNA damage sensor activity"/>
    <property type="evidence" value="ECO:0007669"/>
    <property type="project" value="InterPro"/>
</dbReference>
<dbReference type="GO" id="GO:0000725">
    <property type="term" value="P:recombinational repair"/>
    <property type="evidence" value="ECO:0007669"/>
    <property type="project" value="TreeGrafter"/>
</dbReference>
<dbReference type="InterPro" id="IPR004504">
    <property type="entry name" value="DNA_repair_RadA"/>
</dbReference>
<sequence length="473" mass="52387">MAKAKTEYECTNCHEKYPRWLGQCSECKEWNTIEECKASDVDAMANRGKGRSNERVGYSGQKSSSTPRKMSDIENSSKRKLKTGIKELDRAMDDGFAVGSVTYLSGDPGAGKTTLCSTLLAKQSNNYKTLYATGEESETQFKLRNERMGLKYDDDNFLLLCTVNVFDIIAEIERVKPQWVCVDSLQAIYNPELDSAIGGPSQQVECATLITHAAKKHGAITLVIGQVTKDDKAAGPRRVEHIMDGRIHLEVNDGELRTLRPHKNRYGSTETIGLFKMTSKGLVSIDNPSKLFLSGSKEGHIGAAVTCIRDGSRTLLLEVQSLVDDCEGDYVERNTIGISRNRMKMIMAVMNKYGRVKMSAQNVYASLVGGLKLQESDSSADLAVAASLYSSLNNFVIPTHFCFLGEIALSGEIRQIPNGVPRVIEAATHGFTTIVLPERNYHPSMEEKTEDNTTILRVKNINDLFSLLKRLME</sequence>
<keyword evidence="4" id="KW-0378">Hydrolase</keyword>
<dbReference type="Gene3D" id="3.40.50.300">
    <property type="entry name" value="P-loop containing nucleotide triphosphate hydrolases"/>
    <property type="match status" value="1"/>
</dbReference>
<dbReference type="Gene3D" id="3.30.230.10">
    <property type="match status" value="1"/>
</dbReference>
<dbReference type="InterPro" id="IPR020588">
    <property type="entry name" value="RecA_ATP-bd"/>
</dbReference>
<dbReference type="InterPro" id="IPR041166">
    <property type="entry name" value="Rubredoxin_2"/>
</dbReference>
<dbReference type="InterPro" id="IPR014721">
    <property type="entry name" value="Ribsml_uS5_D2-typ_fold_subgr"/>
</dbReference>
<name>A0AAC9NU89_9ALTE</name>
<dbReference type="GO" id="GO:0003684">
    <property type="term" value="F:damaged DNA binding"/>
    <property type="evidence" value="ECO:0007669"/>
    <property type="project" value="InterPro"/>
</dbReference>
<evidence type="ECO:0000256" key="2">
    <source>
        <dbReference type="ARBA" id="ARBA00022741"/>
    </source>
</evidence>
<evidence type="ECO:0000256" key="6">
    <source>
        <dbReference type="ARBA" id="ARBA00022840"/>
    </source>
</evidence>
<protein>
    <recommendedName>
        <fullName evidence="10">DNA repair protein RadA</fullName>
    </recommendedName>
</protein>
<feature type="region of interest" description="Disordered" evidence="11">
    <location>
        <begin position="47"/>
        <end position="77"/>
    </location>
</feature>
<dbReference type="Pfam" id="PF06745">
    <property type="entry name" value="ATPase"/>
    <property type="match status" value="1"/>
</dbReference>
<keyword evidence="1" id="KW-0479">Metal-binding</keyword>
<keyword evidence="13" id="KW-0614">Plasmid</keyword>
<gene>
    <name evidence="13" type="ORF">BM524_20710</name>
</gene>
<dbReference type="SUPFAM" id="SSF54211">
    <property type="entry name" value="Ribosomal protein S5 domain 2-like"/>
    <property type="match status" value="1"/>
</dbReference>
<evidence type="ECO:0000256" key="11">
    <source>
        <dbReference type="SAM" id="MobiDB-lite"/>
    </source>
</evidence>
<dbReference type="InterPro" id="IPR020568">
    <property type="entry name" value="Ribosomal_Su5_D2-typ_SF"/>
</dbReference>
<dbReference type="PANTHER" id="PTHR32472:SF10">
    <property type="entry name" value="DNA REPAIR PROTEIN RADA-LIKE PROTEIN"/>
    <property type="match status" value="1"/>
</dbReference>
<dbReference type="InterPro" id="IPR027417">
    <property type="entry name" value="P-loop_NTPase"/>
</dbReference>
<dbReference type="NCBIfam" id="TIGR00416">
    <property type="entry name" value="sms"/>
    <property type="match status" value="1"/>
</dbReference>
<dbReference type="PANTHER" id="PTHR32472">
    <property type="entry name" value="DNA REPAIR PROTEIN RADA"/>
    <property type="match status" value="1"/>
</dbReference>
<dbReference type="GO" id="GO:0046872">
    <property type="term" value="F:metal ion binding"/>
    <property type="evidence" value="ECO:0007669"/>
    <property type="project" value="UniProtKB-KW"/>
</dbReference>
<evidence type="ECO:0000256" key="4">
    <source>
        <dbReference type="ARBA" id="ARBA00022801"/>
    </source>
</evidence>
<dbReference type="Proteomes" id="UP000182101">
    <property type="component" value="Plasmid pAMCP48-600"/>
</dbReference>
<evidence type="ECO:0000256" key="5">
    <source>
        <dbReference type="ARBA" id="ARBA00022833"/>
    </source>
</evidence>
<dbReference type="GO" id="GO:0005829">
    <property type="term" value="C:cytosol"/>
    <property type="evidence" value="ECO:0007669"/>
    <property type="project" value="TreeGrafter"/>
</dbReference>
<feature type="domain" description="RecA family profile 1" evidence="12">
    <location>
        <begin position="77"/>
        <end position="227"/>
    </location>
</feature>
<evidence type="ECO:0000259" key="12">
    <source>
        <dbReference type="PROSITE" id="PS50162"/>
    </source>
</evidence>
<evidence type="ECO:0000256" key="10">
    <source>
        <dbReference type="NCBIfam" id="TIGR00416"/>
    </source>
</evidence>
<keyword evidence="8" id="KW-0238">DNA-binding</keyword>
<evidence type="ECO:0000256" key="9">
    <source>
        <dbReference type="ARBA" id="ARBA00023204"/>
    </source>
</evidence>
<geneLocation type="plasmid" evidence="14">
    <name>pamcp48-600</name>
</geneLocation>
<dbReference type="GO" id="GO:0016787">
    <property type="term" value="F:hydrolase activity"/>
    <property type="evidence" value="ECO:0007669"/>
    <property type="project" value="UniProtKB-KW"/>
</dbReference>
<reference evidence="13 14" key="1">
    <citation type="submission" date="2016-11" db="EMBL/GenBank/DDBJ databases">
        <title>Networking in microbes: conjugative elements and plasmids in the genus Alteromonas.</title>
        <authorList>
            <person name="Lopez-Perez M."/>
            <person name="Ramon-Marco N."/>
            <person name="Rodriguez-Valera F."/>
        </authorList>
    </citation>
    <scope>NUCLEOTIDE SEQUENCE [LARGE SCALE GENOMIC DNA]</scope>
    <source>
        <strain evidence="13 14">CP48</strain>
        <plasmid evidence="14">pamcp48-600</plasmid>
    </source>
</reference>
<dbReference type="EMBL" id="CP018025">
    <property type="protein sequence ID" value="APD92327.1"/>
    <property type="molecule type" value="Genomic_DNA"/>
</dbReference>
<keyword evidence="5" id="KW-0862">Zinc</keyword>
<evidence type="ECO:0000256" key="3">
    <source>
        <dbReference type="ARBA" id="ARBA00022763"/>
    </source>
</evidence>
<dbReference type="GO" id="GO:0005524">
    <property type="term" value="F:ATP binding"/>
    <property type="evidence" value="ECO:0007669"/>
    <property type="project" value="UniProtKB-UniRule"/>
</dbReference>